<dbReference type="EMBL" id="RBZW01000015">
    <property type="protein sequence ID" value="THE65826.1"/>
    <property type="molecule type" value="Genomic_DNA"/>
</dbReference>
<feature type="region of interest" description="Disordered" evidence="1">
    <location>
        <begin position="873"/>
        <end position="895"/>
    </location>
</feature>
<protein>
    <recommendedName>
        <fullName evidence="4">Toprim domain-containing protein</fullName>
    </recommendedName>
</protein>
<dbReference type="AlphaFoldDB" id="A0A4S3TNQ8"/>
<evidence type="ECO:0000256" key="1">
    <source>
        <dbReference type="SAM" id="MobiDB-lite"/>
    </source>
</evidence>
<dbReference type="InterPro" id="IPR034154">
    <property type="entry name" value="TOPRIM_DnaG/twinkle"/>
</dbReference>
<gene>
    <name evidence="2" type="ORF">D8Y22_05430</name>
</gene>
<feature type="region of interest" description="Disordered" evidence="1">
    <location>
        <begin position="55"/>
        <end position="113"/>
    </location>
</feature>
<evidence type="ECO:0000313" key="2">
    <source>
        <dbReference type="EMBL" id="THE65826.1"/>
    </source>
</evidence>
<feature type="region of interest" description="Disordered" evidence="1">
    <location>
        <begin position="657"/>
        <end position="683"/>
    </location>
</feature>
<dbReference type="Gene3D" id="3.40.1360.10">
    <property type="match status" value="1"/>
</dbReference>
<proteinExistence type="predicted"/>
<dbReference type="Gene3D" id="3.90.980.10">
    <property type="entry name" value="DNA primase, catalytic core, N-terminal domain"/>
    <property type="match status" value="1"/>
</dbReference>
<evidence type="ECO:0008006" key="4">
    <source>
        <dbReference type="Google" id="ProtNLM"/>
    </source>
</evidence>
<feature type="region of interest" description="Disordered" evidence="1">
    <location>
        <begin position="492"/>
        <end position="516"/>
    </location>
</feature>
<organism evidence="2 3">
    <name type="scientific">Salinadaptatus halalkaliphilus</name>
    <dbReference type="NCBI Taxonomy" id="2419781"/>
    <lineage>
        <taxon>Archaea</taxon>
        <taxon>Methanobacteriati</taxon>
        <taxon>Methanobacteriota</taxon>
        <taxon>Stenosarchaea group</taxon>
        <taxon>Halobacteria</taxon>
        <taxon>Halobacteriales</taxon>
        <taxon>Natrialbaceae</taxon>
        <taxon>Salinadaptatus</taxon>
    </lineage>
</organism>
<keyword evidence="3" id="KW-1185">Reference proteome</keyword>
<comment type="caution">
    <text evidence="2">The sequence shown here is derived from an EMBL/GenBank/DDBJ whole genome shotgun (WGS) entry which is preliminary data.</text>
</comment>
<reference evidence="2 3" key="1">
    <citation type="submission" date="2018-10" db="EMBL/GenBank/DDBJ databases">
        <title>Natronolimnobius sp. XQ-INN 246 isolated from Inner Mongolia Autonomous Region of China.</title>
        <authorList>
            <person name="Xue Q."/>
        </authorList>
    </citation>
    <scope>NUCLEOTIDE SEQUENCE [LARGE SCALE GENOMIC DNA]</scope>
    <source>
        <strain evidence="2 3">XQ-INN 246</strain>
    </source>
</reference>
<accession>A0A4S3TNQ8</accession>
<evidence type="ECO:0000313" key="3">
    <source>
        <dbReference type="Proteomes" id="UP000318864"/>
    </source>
</evidence>
<dbReference type="SUPFAM" id="SSF56731">
    <property type="entry name" value="DNA primase core"/>
    <property type="match status" value="1"/>
</dbReference>
<feature type="region of interest" description="Disordered" evidence="1">
    <location>
        <begin position="823"/>
        <end position="846"/>
    </location>
</feature>
<sequence>MLKEVDVDDLNLRPKPRLERIQACLEEAAAFFHAQLETPIDENIEWNETKAYEEGYRKPETAREYFGTPDTDPIPIPLEQDPEALENQPAHRDEQHSGVIPTADAKADDRTPEELAADDQPYAYLGTDHRGWPDETIDDKQLGWAPIDTTALFDHLQAHGFEHHTMVATGLFARPSDAGGKTDNNREWVDYTTQIDDDEEPDPLKCLFCARYVFPYYDEHNRVTFLIGRKVGFDTEHGIHENDFLKGKYIKLAMSKGYSAANEPIYGQESIVDGEPLVITEGIADAISAHAHGIPCISPVTTTVKTELRDKLSDMIQSHGIPDVHFIQDADPPETSIPAEDDLEYDEEACKEALNTRLLFSPTDLPADLTADQIVDAYQSDELGALLEEHNIATDPEDVPVHILTDDPSISDSGPISEVLTIGQDGPGVKSAVQMGQILDAKTPDQYSAEHGDLQQAASIYEDHVVNAPPEDHPTNAELDTLLEETLEEIAAEETEDEDEANPAPDTDGKIDVPSDYEGTNIWVTELPQFGDEKRDLDDYLQEGWLSIMPPAQFGLWSILETFPATPSDGPTQPADWLASLTSDEEPVRAYPSKIDPTILRYPPIDSATPETYGSVKRDCMASSSAVYNPITDTEQLATLAQQGLATTPYHHASLFGTLPSLTPGQHPASALPPTGGQSGTDLNLDPQELEDRIESNEWQNLTGSHNPLWSATLRDLGFTPGFRGKNPFGHHGESENYFVVYDDDKAYCFKNNVLYNFLNATLVEIGERHHANAEGSLSDREKFLVWKYARTNGIVPAHTPLPIDSLVWYGLENDLVEESQLERWDTDDTDGDETNASNAAPKTKFPYDNYTQTLEHIEEHHGVTPARLVTLREGDSSSDNHSGNEDSPKSDTMSWDDALLQYGSLHQQQDDSPEPLQQFLNFFVEIDTDVDEPKESDLYIPTEQFREAYYTWVDLVNEYTSNTDGIDYADVEKKAPNILGRNLNENDDVSKSRRRIDGPLTSCYIGICLNSDGNKLSNLTED</sequence>
<name>A0A4S3TNQ8_9EURY</name>
<dbReference type="InterPro" id="IPR037068">
    <property type="entry name" value="DNA_primase_core_N_sf"/>
</dbReference>
<feature type="compositionally biased region" description="Acidic residues" evidence="1">
    <location>
        <begin position="492"/>
        <end position="501"/>
    </location>
</feature>
<dbReference type="CDD" id="cd01029">
    <property type="entry name" value="TOPRIM_primases"/>
    <property type="match status" value="1"/>
</dbReference>
<dbReference type="Proteomes" id="UP000318864">
    <property type="component" value="Unassembled WGS sequence"/>
</dbReference>